<accession>A0A9D1L953</accession>
<dbReference type="InterPro" id="IPR012341">
    <property type="entry name" value="6hp_glycosidase-like_sf"/>
</dbReference>
<dbReference type="Gene3D" id="2.60.420.10">
    <property type="entry name" value="Maltose phosphorylase, domain 3"/>
    <property type="match status" value="1"/>
</dbReference>
<dbReference type="PANTHER" id="PTHR34987">
    <property type="entry name" value="C, PUTATIVE (AFU_ORTHOLOGUE AFUA_3G02880)-RELATED"/>
    <property type="match status" value="1"/>
</dbReference>
<proteinExistence type="predicted"/>
<dbReference type="SUPFAM" id="SSF49785">
    <property type="entry name" value="Galactose-binding domain-like"/>
    <property type="match status" value="1"/>
</dbReference>
<reference evidence="3" key="1">
    <citation type="submission" date="2020-10" db="EMBL/GenBank/DDBJ databases">
        <authorList>
            <person name="Gilroy R."/>
        </authorList>
    </citation>
    <scope>NUCLEOTIDE SEQUENCE</scope>
    <source>
        <strain evidence="3">CHK195-4489</strain>
    </source>
</reference>
<dbReference type="InterPro" id="IPR035398">
    <property type="entry name" value="Bac_rhamnosid_C"/>
</dbReference>
<dbReference type="Proteomes" id="UP000824089">
    <property type="component" value="Unassembled WGS sequence"/>
</dbReference>
<dbReference type="InterPro" id="IPR008928">
    <property type="entry name" value="6-hairpin_glycosidase_sf"/>
</dbReference>
<dbReference type="PANTHER" id="PTHR34987:SF2">
    <property type="entry name" value="B, PUTATIVE (AFU_ORTHOLOGUE AFUA_7G05040)-RELATED"/>
    <property type="match status" value="1"/>
</dbReference>
<dbReference type="SUPFAM" id="SSF48208">
    <property type="entry name" value="Six-hairpin glycosidases"/>
    <property type="match status" value="1"/>
</dbReference>
<comment type="caution">
    <text evidence="3">The sequence shown here is derived from an EMBL/GenBank/DDBJ whole genome shotgun (WGS) entry which is preliminary data.</text>
</comment>
<evidence type="ECO:0000259" key="1">
    <source>
        <dbReference type="Pfam" id="PF17389"/>
    </source>
</evidence>
<evidence type="ECO:0008006" key="5">
    <source>
        <dbReference type="Google" id="ProtNLM"/>
    </source>
</evidence>
<dbReference type="EMBL" id="DVMM01000096">
    <property type="protein sequence ID" value="HIU29589.1"/>
    <property type="molecule type" value="Genomic_DNA"/>
</dbReference>
<feature type="domain" description="Alpha-L-rhamnosidase C-terminal" evidence="2">
    <location>
        <begin position="739"/>
        <end position="794"/>
    </location>
</feature>
<dbReference type="GO" id="GO:0005975">
    <property type="term" value="P:carbohydrate metabolic process"/>
    <property type="evidence" value="ECO:0007669"/>
    <property type="project" value="InterPro"/>
</dbReference>
<protein>
    <recommendedName>
        <fullName evidence="5">Alpha-L-rhamnosidase</fullName>
    </recommendedName>
</protein>
<dbReference type="Pfam" id="PF17389">
    <property type="entry name" value="Bac_rhamnosid6H"/>
    <property type="match status" value="1"/>
</dbReference>
<name>A0A9D1L953_9CLOT</name>
<evidence type="ECO:0000313" key="3">
    <source>
        <dbReference type="EMBL" id="HIU29589.1"/>
    </source>
</evidence>
<organism evidence="3 4">
    <name type="scientific">Candidatus Egerieisoma faecipullorum</name>
    <dbReference type="NCBI Taxonomy" id="2840963"/>
    <lineage>
        <taxon>Bacteria</taxon>
        <taxon>Bacillati</taxon>
        <taxon>Bacillota</taxon>
        <taxon>Clostridia</taxon>
        <taxon>Eubacteriales</taxon>
        <taxon>Clostridiaceae</taxon>
        <taxon>Clostridiaceae incertae sedis</taxon>
        <taxon>Candidatus Egerieisoma</taxon>
    </lineage>
</organism>
<dbReference type="Gene3D" id="2.60.120.260">
    <property type="entry name" value="Galactose-binding domain-like"/>
    <property type="match status" value="1"/>
</dbReference>
<gene>
    <name evidence="3" type="ORF">IAD50_04760</name>
</gene>
<evidence type="ECO:0000313" key="4">
    <source>
        <dbReference type="Proteomes" id="UP000824089"/>
    </source>
</evidence>
<sequence length="827" mass="93459">MELFQKAKAVFVPGLADQKNVLGAFRKNFHTKGEQKTELIIAAHTFYRVYLNGAWLGTGPATAPFGYLKADRYDLTELIRPEAAENQLAIEVIGYIPEQNFATNETSCLIAEVRSGDDVLCATDGSWECGVLRQKDCFVETLSFGRRVPLEAYSLDASYTAWRIGTIPDGTACEELVTDRVILERGVCAPDTSVLRTLRMTGIYSMNQKPYDGRERSWWETDEYIARCGGAQLSRPSVDCLSLEDCAFDGESEEAPDGKGNQNCRIFNYHKPAALEFKLEAAETGFIGIEFFSKEPVVIDITWNDYLDDRGRLPVRADSVNRVIRLKTQGGSFQFESMEPHYVKYIKVIVRGGGIVELKNLYLRTYRFPDPCAAEFVCSDMALNRIYDSARRTLLTNMLGFFFDSPERERGGWAGDSYWTGRAAFLMLSDTTVERAMLFDFLLSGDSQMLEGSFPSCCSGNLKNDPVIMYSWNLFVLLELTDYCRRTGDEALKTAYRARVETFMKASRALKNELGVLENIPGSMFIDWSVSNDAPYTQPICTAANALYAMVAERLAELYGREDYRAEAEQIRSVFRGVYKELKTTKNDLFTMYPFLADSMTLENGRLRGNGVYSEAAQYYYFWTGLLTRESAPELWQILKEQFGPAPAKYRGTAHLKVANCGVFFGHMLRFELLGRFGETQLLEKEMKAFCGYMADQDPGTFWETMSGEDSRNHGFGAHFGAQLVQNFLGAEIPDRIRKRIRFAPQPGTLKWAKGSFRNEDGRFCAAWNRNRDGFELHISVPSGYTAEVVLPEAFCAYEEMTVNGACRPFARRLQGEGRLDVRLARS</sequence>
<dbReference type="InterPro" id="IPR008979">
    <property type="entry name" value="Galactose-bd-like_sf"/>
</dbReference>
<dbReference type="Gene3D" id="1.50.10.10">
    <property type="match status" value="1"/>
</dbReference>
<dbReference type="AlphaFoldDB" id="A0A9D1L953"/>
<feature type="domain" description="Alpha-L-rhamnosidase six-hairpin glycosidase" evidence="1">
    <location>
        <begin position="373"/>
        <end position="579"/>
    </location>
</feature>
<dbReference type="InterPro" id="IPR035396">
    <property type="entry name" value="Bac_rhamnosid6H"/>
</dbReference>
<reference evidence="3" key="2">
    <citation type="journal article" date="2021" name="PeerJ">
        <title>Extensive microbial diversity within the chicken gut microbiome revealed by metagenomics and culture.</title>
        <authorList>
            <person name="Gilroy R."/>
            <person name="Ravi A."/>
            <person name="Getino M."/>
            <person name="Pursley I."/>
            <person name="Horton D.L."/>
            <person name="Alikhan N.F."/>
            <person name="Baker D."/>
            <person name="Gharbi K."/>
            <person name="Hall N."/>
            <person name="Watson M."/>
            <person name="Adriaenssens E.M."/>
            <person name="Foster-Nyarko E."/>
            <person name="Jarju S."/>
            <person name="Secka A."/>
            <person name="Antonio M."/>
            <person name="Oren A."/>
            <person name="Chaudhuri R.R."/>
            <person name="La Ragione R."/>
            <person name="Hildebrand F."/>
            <person name="Pallen M.J."/>
        </authorList>
    </citation>
    <scope>NUCLEOTIDE SEQUENCE</scope>
    <source>
        <strain evidence="3">CHK195-4489</strain>
    </source>
</reference>
<dbReference type="Pfam" id="PF17390">
    <property type="entry name" value="Bac_rhamnosid_C"/>
    <property type="match status" value="1"/>
</dbReference>
<evidence type="ECO:0000259" key="2">
    <source>
        <dbReference type="Pfam" id="PF17390"/>
    </source>
</evidence>